<dbReference type="Gene3D" id="3.40.470.10">
    <property type="entry name" value="Uracil-DNA glycosylase-like domain"/>
    <property type="match status" value="1"/>
</dbReference>
<dbReference type="PANTHER" id="PTHR33693">
    <property type="entry name" value="TYPE-5 URACIL-DNA GLYCOSYLASE"/>
    <property type="match status" value="1"/>
</dbReference>
<dbReference type="InterPro" id="IPR005273">
    <property type="entry name" value="Ura-DNA_glyco_family4"/>
</dbReference>
<evidence type="ECO:0000313" key="12">
    <source>
        <dbReference type="Proteomes" id="UP001589810"/>
    </source>
</evidence>
<dbReference type="Pfam" id="PF03167">
    <property type="entry name" value="UDG"/>
    <property type="match status" value="1"/>
</dbReference>
<evidence type="ECO:0000256" key="7">
    <source>
        <dbReference type="ARBA" id="ARBA00023004"/>
    </source>
</evidence>
<dbReference type="SUPFAM" id="SSF52141">
    <property type="entry name" value="Uracil-DNA glycosylase-like"/>
    <property type="match status" value="1"/>
</dbReference>
<dbReference type="InterPro" id="IPR005122">
    <property type="entry name" value="Uracil-DNA_glycosylase-like"/>
</dbReference>
<keyword evidence="8" id="KW-0411">Iron-sulfur</keyword>
<evidence type="ECO:0000259" key="10">
    <source>
        <dbReference type="SMART" id="SM00986"/>
    </source>
</evidence>
<dbReference type="NCBIfam" id="TIGR03914">
    <property type="entry name" value="UDG_fam_dom"/>
    <property type="match status" value="1"/>
</dbReference>
<organism evidence="11 12">
    <name type="scientific">Kutzneria chonburiensis</name>
    <dbReference type="NCBI Taxonomy" id="1483604"/>
    <lineage>
        <taxon>Bacteria</taxon>
        <taxon>Bacillati</taxon>
        <taxon>Actinomycetota</taxon>
        <taxon>Actinomycetes</taxon>
        <taxon>Pseudonocardiales</taxon>
        <taxon>Pseudonocardiaceae</taxon>
        <taxon>Kutzneria</taxon>
    </lineage>
</organism>
<evidence type="ECO:0000256" key="8">
    <source>
        <dbReference type="ARBA" id="ARBA00023014"/>
    </source>
</evidence>
<evidence type="ECO:0000256" key="2">
    <source>
        <dbReference type="ARBA" id="ARBA00019403"/>
    </source>
</evidence>
<dbReference type="NCBIfam" id="TIGR00758">
    <property type="entry name" value="UDG_fam4"/>
    <property type="match status" value="1"/>
</dbReference>
<keyword evidence="6" id="KW-0378">Hydrolase</keyword>
<proteinExistence type="inferred from homology"/>
<accession>A0ABV6N954</accession>
<evidence type="ECO:0000256" key="6">
    <source>
        <dbReference type="ARBA" id="ARBA00022801"/>
    </source>
</evidence>
<evidence type="ECO:0000256" key="3">
    <source>
        <dbReference type="ARBA" id="ARBA00022485"/>
    </source>
</evidence>
<dbReference type="EMBL" id="JBHLUD010000020">
    <property type="protein sequence ID" value="MFC0549130.1"/>
    <property type="molecule type" value="Genomic_DNA"/>
</dbReference>
<keyword evidence="4" id="KW-0479">Metal-binding</keyword>
<dbReference type="CDD" id="cd10030">
    <property type="entry name" value="UDG-F4_TTUDGA_SPO1dp_like"/>
    <property type="match status" value="1"/>
</dbReference>
<name>A0ABV6N954_9PSEU</name>
<comment type="caution">
    <text evidence="11">The sequence shown here is derived from an EMBL/GenBank/DDBJ whole genome shotgun (WGS) entry which is preliminary data.</text>
</comment>
<keyword evidence="12" id="KW-1185">Reference proteome</keyword>
<evidence type="ECO:0000313" key="11">
    <source>
        <dbReference type="EMBL" id="MFC0549130.1"/>
    </source>
</evidence>
<feature type="domain" description="Uracil-DNA glycosylase-like" evidence="10">
    <location>
        <begin position="34"/>
        <end position="193"/>
    </location>
</feature>
<dbReference type="InterPro" id="IPR051536">
    <property type="entry name" value="UDG_Type-4/5"/>
</dbReference>
<keyword evidence="5" id="KW-0227">DNA damage</keyword>
<evidence type="ECO:0000256" key="5">
    <source>
        <dbReference type="ARBA" id="ARBA00022763"/>
    </source>
</evidence>
<evidence type="ECO:0000256" key="4">
    <source>
        <dbReference type="ARBA" id="ARBA00022723"/>
    </source>
</evidence>
<gene>
    <name evidence="11" type="ORF">ACFFH7_46995</name>
</gene>
<dbReference type="PANTHER" id="PTHR33693:SF9">
    <property type="entry name" value="TYPE-4 URACIL-DNA GLYCOSYLASE"/>
    <property type="match status" value="1"/>
</dbReference>
<dbReference type="SMART" id="SM00986">
    <property type="entry name" value="UDG"/>
    <property type="match status" value="1"/>
</dbReference>
<evidence type="ECO:0000256" key="9">
    <source>
        <dbReference type="ARBA" id="ARBA00023204"/>
    </source>
</evidence>
<keyword evidence="9" id="KW-0234">DNA repair</keyword>
<evidence type="ECO:0000256" key="1">
    <source>
        <dbReference type="ARBA" id="ARBA00006521"/>
    </source>
</evidence>
<dbReference type="Proteomes" id="UP001589810">
    <property type="component" value="Unassembled WGS sequence"/>
</dbReference>
<protein>
    <recommendedName>
        <fullName evidence="2">Type-4 uracil-DNA glycosylase</fullName>
    </recommendedName>
</protein>
<sequence>MRGHHSAQGPGSQTRRASARWACDLYKDATQTVFGDGPGTARVMMIGEQPGDREDVAGEPFVGPAGRLLDRALAEVGIDRAEVYLTNAVKHFKFTLPERGKRRIHKKPSQGEITACKPWLLAELDRVKPKLVVFLGVTAASALLGKDFRLTEQRGRIVELAQGIPAVATVHPSAVLRAPDREAAYQGLVADLTVVARHQE</sequence>
<comment type="similarity">
    <text evidence="1">Belongs to the uracil-DNA glycosylase (UDG) superfamily. Type 4 (UDGa) family.</text>
</comment>
<reference evidence="11 12" key="1">
    <citation type="submission" date="2024-09" db="EMBL/GenBank/DDBJ databases">
        <authorList>
            <person name="Sun Q."/>
            <person name="Mori K."/>
        </authorList>
    </citation>
    <scope>NUCLEOTIDE SEQUENCE [LARGE SCALE GENOMIC DNA]</scope>
    <source>
        <strain evidence="11 12">TBRC 1432</strain>
    </source>
</reference>
<dbReference type="InterPro" id="IPR036895">
    <property type="entry name" value="Uracil-DNA_glycosylase-like_sf"/>
</dbReference>
<keyword evidence="7" id="KW-0408">Iron</keyword>
<dbReference type="SMART" id="SM00987">
    <property type="entry name" value="UreE_C"/>
    <property type="match status" value="1"/>
</dbReference>
<dbReference type="RefSeq" id="WP_273940282.1">
    <property type="nucleotide sequence ID" value="NZ_CP097263.1"/>
</dbReference>
<keyword evidence="3" id="KW-0004">4Fe-4S</keyword>